<dbReference type="InterPro" id="IPR022225">
    <property type="entry name" value="Phage_tail_fibre_N"/>
</dbReference>
<dbReference type="RefSeq" id="WP_138099087.1">
    <property type="nucleotide sequence ID" value="NZ_CP040428.1"/>
</dbReference>
<evidence type="ECO:0000259" key="1">
    <source>
        <dbReference type="Pfam" id="PF12571"/>
    </source>
</evidence>
<dbReference type="EMBL" id="CP040428">
    <property type="protein sequence ID" value="QCT22580.1"/>
    <property type="molecule type" value="Genomic_DNA"/>
</dbReference>
<feature type="domain" description="Phage tail fibre protein N-terminal" evidence="1">
    <location>
        <begin position="3"/>
        <end position="158"/>
    </location>
</feature>
<name>A0A4P8YNX4_9ENTR</name>
<organism evidence="2 3">
    <name type="scientific">Jejubacter calystegiae</name>
    <dbReference type="NCBI Taxonomy" id="2579935"/>
    <lineage>
        <taxon>Bacteria</taxon>
        <taxon>Pseudomonadati</taxon>
        <taxon>Pseudomonadota</taxon>
        <taxon>Gammaproteobacteria</taxon>
        <taxon>Enterobacterales</taxon>
        <taxon>Enterobacteriaceae</taxon>
        <taxon>Jejubacter</taxon>
    </lineage>
</organism>
<evidence type="ECO:0000313" key="2">
    <source>
        <dbReference type="EMBL" id="QCT22580.1"/>
    </source>
</evidence>
<keyword evidence="3" id="KW-1185">Reference proteome</keyword>
<evidence type="ECO:0000313" key="3">
    <source>
        <dbReference type="Proteomes" id="UP000302163"/>
    </source>
</evidence>
<gene>
    <name evidence="2" type="ORF">FEM41_01890</name>
</gene>
<dbReference type="Pfam" id="PF12571">
    <property type="entry name" value="Phage_tail_fib"/>
    <property type="match status" value="1"/>
</dbReference>
<proteinExistence type="predicted"/>
<reference evidence="2 3" key="1">
    <citation type="submission" date="2019-05" db="EMBL/GenBank/DDBJ databases">
        <title>Complete genome sequence of Izhakiella calystegiae KSNA2, an endophyte isolated from beach morning glory (Calystegia soldanella).</title>
        <authorList>
            <person name="Jiang L."/>
            <person name="Jeong J.C."/>
            <person name="Kim C.Y."/>
            <person name="Kim D.H."/>
            <person name="Kim S.W."/>
            <person name="Lee j."/>
        </authorList>
    </citation>
    <scope>NUCLEOTIDE SEQUENCE [LARGE SCALE GENOMIC DNA]</scope>
    <source>
        <strain evidence="2 3">KSNA2</strain>
    </source>
</reference>
<accession>A0A4P8YNX4</accession>
<dbReference type="OrthoDB" id="9810174at2"/>
<sequence>MSQTVITKAFEALKAQQGADNSPVTLDEFVFANVPDLNITDPIDRDEGVPDTSLIVHREAVTRTGRVNDNAVVYSVVLGAKVGDFEFNWIGLMNKASGTLAMIVHAPTQKKIATVEGQQGNVLTRSFLMEYSGAAEETQINTPAETWQIDFAARMAGMDERQRLENVDIYGAAAFFGDGWLVARDGAQYHVTGGTGYVAGLRAELAQNQDITVTTKPVKVWLDVSWQGTLTSVWDVAHKIAVSPAQVDYVKDGIQHYVFALAEIDADGNITDLRPKGSLAEQQGNSDFVRRDKNLSDLFSVSDARRNMGLGSAATVDAQISVTDTTINRLMRVGAFGLGGNRIEVSSSGLYDFFPGKPGGHYGAGSKDDRLTSGWLNAIWTQHGTDGKYGSLLEIGSDCGLALHIQSGMGVWSSTRFYSTEYKPSANDISAIAQDGCHIAGFRSGNSELPYMRHTSSGDVIELATRAWTNETFQPKGNFIAQDVCSMAGFRSGNSTLPYMRHTTSNTVIELATKSWVSENHVRDMRLGARNRQLMKYAVNYEVAGNVVTGLQIEGEVDGTNDYIVLRPLQKNINGTWYTVSQV</sequence>
<dbReference type="Proteomes" id="UP000302163">
    <property type="component" value="Chromosome"/>
</dbReference>
<dbReference type="AlphaFoldDB" id="A0A4P8YNX4"/>
<protein>
    <recommendedName>
        <fullName evidence="1">Phage tail fibre protein N-terminal domain-containing protein</fullName>
    </recommendedName>
</protein>
<dbReference type="KEGG" id="izh:FEM41_01890"/>